<proteinExistence type="predicted"/>
<comment type="caution">
    <text evidence="1">The sequence shown here is derived from an EMBL/GenBank/DDBJ whole genome shotgun (WGS) entry which is preliminary data.</text>
</comment>
<protein>
    <submittedName>
        <fullName evidence="1">Uncharacterized protein</fullName>
    </submittedName>
</protein>
<organism evidence="1 2">
    <name type="scientific">Plakobranchus ocellatus</name>
    <dbReference type="NCBI Taxonomy" id="259542"/>
    <lineage>
        <taxon>Eukaryota</taxon>
        <taxon>Metazoa</taxon>
        <taxon>Spiralia</taxon>
        <taxon>Lophotrochozoa</taxon>
        <taxon>Mollusca</taxon>
        <taxon>Gastropoda</taxon>
        <taxon>Heterobranchia</taxon>
        <taxon>Euthyneura</taxon>
        <taxon>Panpulmonata</taxon>
        <taxon>Sacoglossa</taxon>
        <taxon>Placobranchoidea</taxon>
        <taxon>Plakobranchidae</taxon>
        <taxon>Plakobranchus</taxon>
    </lineage>
</organism>
<dbReference type="AlphaFoldDB" id="A0AAV4ALL6"/>
<reference evidence="1 2" key="1">
    <citation type="journal article" date="2021" name="Elife">
        <title>Chloroplast acquisition without the gene transfer in kleptoplastic sea slugs, Plakobranchus ocellatus.</title>
        <authorList>
            <person name="Maeda T."/>
            <person name="Takahashi S."/>
            <person name="Yoshida T."/>
            <person name="Shimamura S."/>
            <person name="Takaki Y."/>
            <person name="Nagai Y."/>
            <person name="Toyoda A."/>
            <person name="Suzuki Y."/>
            <person name="Arimoto A."/>
            <person name="Ishii H."/>
            <person name="Satoh N."/>
            <person name="Nishiyama T."/>
            <person name="Hasebe M."/>
            <person name="Maruyama T."/>
            <person name="Minagawa J."/>
            <person name="Obokata J."/>
            <person name="Shigenobu S."/>
        </authorList>
    </citation>
    <scope>NUCLEOTIDE SEQUENCE [LARGE SCALE GENOMIC DNA]</scope>
</reference>
<dbReference type="Proteomes" id="UP000735302">
    <property type="component" value="Unassembled WGS sequence"/>
</dbReference>
<sequence>MPVRNACYIEMRARNCDKEVNGLLNVSVTNIHVEHTDRTPQTSNDGDAGYFEMRDFRLDDCFQDQSKVAIENINCESRTMKGEHKRISIIGGGIECTREPSIKDSYTGGSREECADTSVKKQFAHAISDGEYANAMPLRNVSHLCKNCVDASVNKDCHTYENKNMTAMLLVLPILMSYLCKKNSK</sequence>
<evidence type="ECO:0000313" key="2">
    <source>
        <dbReference type="Proteomes" id="UP000735302"/>
    </source>
</evidence>
<dbReference type="EMBL" id="BLXT01004061">
    <property type="protein sequence ID" value="GFO09066.1"/>
    <property type="molecule type" value="Genomic_DNA"/>
</dbReference>
<accession>A0AAV4ALL6</accession>
<evidence type="ECO:0000313" key="1">
    <source>
        <dbReference type="EMBL" id="GFO09066.1"/>
    </source>
</evidence>
<name>A0AAV4ALL6_9GAST</name>
<keyword evidence="2" id="KW-1185">Reference proteome</keyword>
<gene>
    <name evidence="1" type="ORF">PoB_003557100</name>
</gene>